<evidence type="ECO:0000313" key="2">
    <source>
        <dbReference type="EMBL" id="KAK0707512.1"/>
    </source>
</evidence>
<feature type="signal peptide" evidence="1">
    <location>
        <begin position="1"/>
        <end position="23"/>
    </location>
</feature>
<accession>A0AA40DNN7</accession>
<reference evidence="2" key="1">
    <citation type="submission" date="2023-06" db="EMBL/GenBank/DDBJ databases">
        <title>Genome-scale phylogeny and comparative genomics of the fungal order Sordariales.</title>
        <authorList>
            <consortium name="Lawrence Berkeley National Laboratory"/>
            <person name="Hensen N."/>
            <person name="Bonometti L."/>
            <person name="Westerberg I."/>
            <person name="Brannstrom I.O."/>
            <person name="Guillou S."/>
            <person name="Cros-Aarteil S."/>
            <person name="Calhoun S."/>
            <person name="Haridas S."/>
            <person name="Kuo A."/>
            <person name="Mondo S."/>
            <person name="Pangilinan J."/>
            <person name="Riley R."/>
            <person name="Labutti K."/>
            <person name="Andreopoulos B."/>
            <person name="Lipzen A."/>
            <person name="Chen C."/>
            <person name="Yanf M."/>
            <person name="Daum C."/>
            <person name="Ng V."/>
            <person name="Clum A."/>
            <person name="Steindorff A."/>
            <person name="Ohm R."/>
            <person name="Martin F."/>
            <person name="Silar P."/>
            <person name="Natvig D."/>
            <person name="Lalanne C."/>
            <person name="Gautier V."/>
            <person name="Ament-Velasquez S.L."/>
            <person name="Kruys A."/>
            <person name="Hutchinson M.I."/>
            <person name="Powell A.J."/>
            <person name="Barry K."/>
            <person name="Miller A.N."/>
            <person name="Grigoriev I.V."/>
            <person name="Debuchy R."/>
            <person name="Gladieux P."/>
            <person name="Thoren M.H."/>
            <person name="Johannesson H."/>
        </authorList>
    </citation>
    <scope>NUCLEOTIDE SEQUENCE</scope>
    <source>
        <strain evidence="2">SMH4607-1</strain>
    </source>
</reference>
<proteinExistence type="predicted"/>
<feature type="chain" id="PRO_5041286460" evidence="1">
    <location>
        <begin position="24"/>
        <end position="354"/>
    </location>
</feature>
<dbReference type="EMBL" id="JAUKUA010000006">
    <property type="protein sequence ID" value="KAK0707512.1"/>
    <property type="molecule type" value="Genomic_DNA"/>
</dbReference>
<evidence type="ECO:0000256" key="1">
    <source>
        <dbReference type="SAM" id="SignalP"/>
    </source>
</evidence>
<comment type="caution">
    <text evidence="2">The sequence shown here is derived from an EMBL/GenBank/DDBJ whole genome shotgun (WGS) entry which is preliminary data.</text>
</comment>
<organism evidence="2 3">
    <name type="scientific">Lasiosphaeris hirsuta</name>
    <dbReference type="NCBI Taxonomy" id="260670"/>
    <lineage>
        <taxon>Eukaryota</taxon>
        <taxon>Fungi</taxon>
        <taxon>Dikarya</taxon>
        <taxon>Ascomycota</taxon>
        <taxon>Pezizomycotina</taxon>
        <taxon>Sordariomycetes</taxon>
        <taxon>Sordariomycetidae</taxon>
        <taxon>Sordariales</taxon>
        <taxon>Lasiosphaeriaceae</taxon>
        <taxon>Lasiosphaeris</taxon>
    </lineage>
</organism>
<evidence type="ECO:0000313" key="3">
    <source>
        <dbReference type="Proteomes" id="UP001172102"/>
    </source>
</evidence>
<gene>
    <name evidence="2" type="ORF">B0H67DRAFT_647693</name>
</gene>
<dbReference type="Proteomes" id="UP001172102">
    <property type="component" value="Unassembled WGS sequence"/>
</dbReference>
<dbReference type="AlphaFoldDB" id="A0AA40DNN7"/>
<name>A0AA40DNN7_9PEZI</name>
<keyword evidence="1" id="KW-0732">Signal</keyword>
<keyword evidence="3" id="KW-1185">Reference proteome</keyword>
<sequence>MKTTWSEVIVGLLCTTVPGGVLAQIPSVPPVPCGNACVRTEALKPRFFPDLQSGRVLAKYGPLAVPSMNQNHGMRSYQFEIPAPCEDCTITHAVADVEFANGAYANANTSMWLHHLVVANSNRTSVTCDSLPELPFASGNERTPVSISVGGTKRAGYPIKKGEKFFLIAELMNEARSAKEVLVNIDWEFVKSPPADFKAVTPVWLDVDGSCLPHGGEVPIPANASVFNLAMNPPWKANFSAEVLWVIPHLHDGGESLKVVKNNVVTCDSLPGYGETPGFRTPEVEHGHHDGMAKRHEEMQHISSMTVCDKIQRIEAGDTWGVKADYNLTKHAPQGEGDHLAPVMGIAILFVVKD</sequence>
<protein>
    <submittedName>
        <fullName evidence="2">Uncharacterized protein</fullName>
    </submittedName>
</protein>